<proteinExistence type="predicted"/>
<dbReference type="SUPFAM" id="SSF55785">
    <property type="entry name" value="PYP-like sensor domain (PAS domain)"/>
    <property type="match status" value="6"/>
</dbReference>
<dbReference type="RefSeq" id="WP_230743083.1">
    <property type="nucleotide sequence ID" value="NZ_PGCK01000014.1"/>
</dbReference>
<dbReference type="InterPro" id="IPR036890">
    <property type="entry name" value="HATPase_C_sf"/>
</dbReference>
<dbReference type="InterPro" id="IPR001610">
    <property type="entry name" value="PAC"/>
</dbReference>
<accession>A0AAP2W789</accession>
<evidence type="ECO:0000256" key="6">
    <source>
        <dbReference type="ARBA" id="ARBA00023012"/>
    </source>
</evidence>
<dbReference type="GO" id="GO:0005524">
    <property type="term" value="F:ATP binding"/>
    <property type="evidence" value="ECO:0007669"/>
    <property type="project" value="UniProtKB-KW"/>
</dbReference>
<reference evidence="12 13" key="1">
    <citation type="submission" date="2017-11" db="EMBL/GenBank/DDBJ databases">
        <title>Isolation and Characterization of Family Methanocellaceae Species from Potential Methane Hydrate Area Offshore Southwestern Taiwan.</title>
        <authorList>
            <person name="Zhang W.-L."/>
            <person name="Chen W.-C."/>
            <person name="Lai M.-C."/>
            <person name="Chen S.-C."/>
        </authorList>
    </citation>
    <scope>NUCLEOTIDE SEQUENCE [LARGE SCALE GENOMIC DNA]</scope>
    <source>
        <strain evidence="12 13">CWC-04</strain>
    </source>
</reference>
<feature type="domain" description="PAS" evidence="10">
    <location>
        <begin position="767"/>
        <end position="837"/>
    </location>
</feature>
<evidence type="ECO:0000259" key="10">
    <source>
        <dbReference type="PROSITE" id="PS50112"/>
    </source>
</evidence>
<dbReference type="Pfam" id="PF13188">
    <property type="entry name" value="PAS_8"/>
    <property type="match status" value="1"/>
</dbReference>
<evidence type="ECO:0000256" key="5">
    <source>
        <dbReference type="ARBA" id="ARBA00022840"/>
    </source>
</evidence>
<sequence>MINIDRQRLEKNMPTLKNVIMIAAFIYATVSAALQFYGYNEYYYIQPFFIVIILASAWHYRKGILLAIFLGVFHIGITYHHFGLILPVVVARVILFILVAVIISEIFREKKDLDIKLHETNNRLSNIIQFYPDATWTIDNDGKITAWNKAMEKLTGKIASDMVGKGNCEYSLLFYGSRSPMLIDIIGIMDDSLLQKKDFRLEAMTVNSSLNGKDVTLHEKAGKLYDVDGNAIGAIESITNETEYKKLEETLIESEKRFRNIVESSNDIIWEMDENAGYTYMSPNVKDILGYEPEDIVGKKPYDIMPPDQIRISKERSLNVFSDKRPVIVEDKFLHKDGRQIIFEVSAVPVLNSKGELKGFRGIARDISKRKRSEEELKELTSKVNQQASTLDAILSASPDIIMMIDRDLRCIYVNPAFMRSTRPEDKNIMGKRFPDLKVDPYFKKRLTDEINNVFSSVEPLTNEWSYDHLGSTFYYEYIISPIVDTDGKVNAVVVTARDITGRKSTEDALIQSEARFKAIFKNAGIGIKLVDMDGSIIESNPVYQRMVGYTEDELRYKKVSEITYPGDLDTNNARHRELVEGKQDSFQIVKRYVKKDGNIVWVRLTDSLVYDIGGNPLYTIGMVEDITEHKKAEEALQESESKFRILMETVSSAVIILQDDLLKFANPAAEEVTGYRREELYSMDPESLLKHIPLDKQKMLFDYKYARLTGASAPLRYEIKIFTKNMYEKWVDITCGVINFEEKPAILVTGFDVTERKRYEKKLHDSESSLRRITDNMMDMISQTDISGIFQYVSPSHKAILGYDPNDLLGRSVLDFVHPDDREKVRRDISEAIFSASRGKSSFRYRHADGHYIWDETIGNVLCNDSGDKIGAIFCGRDITERKLVEDQIKASLREKDVLLKEVHHRVKNNLQIVSSLLSLQSGYVRDERDVELFRESQNRVKSMAFIHERMYQSKDLSRIDFEEYIQSLTMHLLRSYGASGDRIVLNMDVDNVLLGVDTAIPCGLIVNELVSNSLKYAFPDGEKGSISVGLHNDNGKYILVVGDNGIGLPEDLDLRNTTTLGLQLVNTLVNQLEGEMELERDSGTLFRIMFKEIIKEKGIIDDE</sequence>
<feature type="transmembrane region" description="Helical" evidence="8">
    <location>
        <begin position="43"/>
        <end position="60"/>
    </location>
</feature>
<dbReference type="InterPro" id="IPR003594">
    <property type="entry name" value="HATPase_dom"/>
</dbReference>
<dbReference type="SMART" id="SM00387">
    <property type="entry name" value="HATPase_c"/>
    <property type="match status" value="1"/>
</dbReference>
<feature type="coiled-coil region" evidence="7">
    <location>
        <begin position="363"/>
        <end position="390"/>
    </location>
</feature>
<keyword evidence="4" id="KW-0418">Kinase</keyword>
<dbReference type="PROSITE" id="PS50112">
    <property type="entry name" value="PAS"/>
    <property type="match status" value="5"/>
</dbReference>
<dbReference type="Pfam" id="PF08447">
    <property type="entry name" value="PAS_3"/>
    <property type="match status" value="2"/>
</dbReference>
<keyword evidence="6" id="KW-0902">Two-component regulatory system</keyword>
<dbReference type="InterPro" id="IPR005467">
    <property type="entry name" value="His_kinase_dom"/>
</dbReference>
<evidence type="ECO:0000256" key="4">
    <source>
        <dbReference type="ARBA" id="ARBA00022777"/>
    </source>
</evidence>
<evidence type="ECO:0000313" key="13">
    <source>
        <dbReference type="Proteomes" id="UP001320159"/>
    </source>
</evidence>
<dbReference type="SMART" id="SM00091">
    <property type="entry name" value="PAS"/>
    <property type="match status" value="6"/>
</dbReference>
<feature type="domain" description="PAS" evidence="10">
    <location>
        <begin position="120"/>
        <end position="165"/>
    </location>
</feature>
<dbReference type="InterPro" id="IPR013767">
    <property type="entry name" value="PAS_fold"/>
</dbReference>
<feature type="transmembrane region" description="Helical" evidence="8">
    <location>
        <begin position="88"/>
        <end position="107"/>
    </location>
</feature>
<evidence type="ECO:0000256" key="2">
    <source>
        <dbReference type="ARBA" id="ARBA00022679"/>
    </source>
</evidence>
<dbReference type="InterPro" id="IPR000700">
    <property type="entry name" value="PAS-assoc_C"/>
</dbReference>
<dbReference type="AlphaFoldDB" id="A0AAP2W789"/>
<keyword evidence="8" id="KW-0812">Transmembrane</keyword>
<feature type="transmembrane region" description="Helical" evidence="8">
    <location>
        <begin position="20"/>
        <end position="37"/>
    </location>
</feature>
<feature type="domain" description="PAS" evidence="10">
    <location>
        <begin position="513"/>
        <end position="583"/>
    </location>
</feature>
<dbReference type="GO" id="GO:0016301">
    <property type="term" value="F:kinase activity"/>
    <property type="evidence" value="ECO:0007669"/>
    <property type="project" value="UniProtKB-KW"/>
</dbReference>
<dbReference type="InterPro" id="IPR000014">
    <property type="entry name" value="PAS"/>
</dbReference>
<gene>
    <name evidence="12" type="ORF">CUJ83_14235</name>
</gene>
<keyword evidence="5" id="KW-0067">ATP-binding</keyword>
<dbReference type="PANTHER" id="PTHR43065">
    <property type="entry name" value="SENSOR HISTIDINE KINASE"/>
    <property type="match status" value="1"/>
</dbReference>
<keyword evidence="13" id="KW-1185">Reference proteome</keyword>
<evidence type="ECO:0000256" key="8">
    <source>
        <dbReference type="SAM" id="Phobius"/>
    </source>
</evidence>
<evidence type="ECO:0000256" key="3">
    <source>
        <dbReference type="ARBA" id="ARBA00022741"/>
    </source>
</evidence>
<dbReference type="InterPro" id="IPR011495">
    <property type="entry name" value="Sig_transdc_His_kin_sub2_dim/P"/>
</dbReference>
<dbReference type="PANTHER" id="PTHR43065:SF23">
    <property type="entry name" value="SENSOR HISTIDINE KINASE PDTAS"/>
    <property type="match status" value="1"/>
</dbReference>
<keyword evidence="8" id="KW-0472">Membrane</keyword>
<dbReference type="SMART" id="SM00086">
    <property type="entry name" value="PAC"/>
    <property type="match status" value="5"/>
</dbReference>
<dbReference type="PROSITE" id="PS50113">
    <property type="entry name" value="PAC"/>
    <property type="match status" value="4"/>
</dbReference>
<dbReference type="Proteomes" id="UP001320159">
    <property type="component" value="Unassembled WGS sequence"/>
</dbReference>
<feature type="domain" description="PAC" evidence="11">
    <location>
        <begin position="840"/>
        <end position="892"/>
    </location>
</feature>
<evidence type="ECO:0000313" key="12">
    <source>
        <dbReference type="EMBL" id="MCD1296158.1"/>
    </source>
</evidence>
<keyword evidence="2" id="KW-0808">Transferase</keyword>
<dbReference type="CDD" id="cd00130">
    <property type="entry name" value="PAS"/>
    <property type="match status" value="6"/>
</dbReference>
<dbReference type="InterPro" id="IPR013656">
    <property type="entry name" value="PAS_4"/>
</dbReference>
<evidence type="ECO:0008006" key="14">
    <source>
        <dbReference type="Google" id="ProtNLM"/>
    </source>
</evidence>
<dbReference type="Gene3D" id="3.30.450.20">
    <property type="entry name" value="PAS domain"/>
    <property type="match status" value="6"/>
</dbReference>
<keyword evidence="8" id="KW-1133">Transmembrane helix</keyword>
<dbReference type="Pfam" id="PF00989">
    <property type="entry name" value="PAS"/>
    <property type="match status" value="2"/>
</dbReference>
<evidence type="ECO:0000259" key="11">
    <source>
        <dbReference type="PROSITE" id="PS50113"/>
    </source>
</evidence>
<evidence type="ECO:0000259" key="9">
    <source>
        <dbReference type="PROSITE" id="PS50109"/>
    </source>
</evidence>
<dbReference type="PROSITE" id="PS50109">
    <property type="entry name" value="HIS_KIN"/>
    <property type="match status" value="1"/>
</dbReference>
<feature type="domain" description="PAC" evidence="11">
    <location>
        <begin position="583"/>
        <end position="639"/>
    </location>
</feature>
<dbReference type="Pfam" id="PF07568">
    <property type="entry name" value="HisKA_2"/>
    <property type="match status" value="1"/>
</dbReference>
<dbReference type="GO" id="GO:0006355">
    <property type="term" value="P:regulation of DNA-templated transcription"/>
    <property type="evidence" value="ECO:0007669"/>
    <property type="project" value="InterPro"/>
</dbReference>
<dbReference type="Gene3D" id="3.30.565.10">
    <property type="entry name" value="Histidine kinase-like ATPase, C-terminal domain"/>
    <property type="match status" value="1"/>
</dbReference>
<evidence type="ECO:0000256" key="1">
    <source>
        <dbReference type="ARBA" id="ARBA00022553"/>
    </source>
</evidence>
<dbReference type="Pfam" id="PF02518">
    <property type="entry name" value="HATPase_c"/>
    <property type="match status" value="1"/>
</dbReference>
<name>A0AAP2W789_9EURY</name>
<dbReference type="GO" id="GO:0000160">
    <property type="term" value="P:phosphorelay signal transduction system"/>
    <property type="evidence" value="ECO:0007669"/>
    <property type="project" value="UniProtKB-KW"/>
</dbReference>
<dbReference type="EMBL" id="PGCK01000014">
    <property type="protein sequence ID" value="MCD1296158.1"/>
    <property type="molecule type" value="Genomic_DNA"/>
</dbReference>
<dbReference type="InterPro" id="IPR013655">
    <property type="entry name" value="PAS_fold_3"/>
</dbReference>
<dbReference type="NCBIfam" id="TIGR00229">
    <property type="entry name" value="sensory_box"/>
    <property type="match status" value="6"/>
</dbReference>
<feature type="domain" description="PAC" evidence="11">
    <location>
        <begin position="327"/>
        <end position="379"/>
    </location>
</feature>
<organism evidence="12 13">
    <name type="scientific">Methanooceanicella nereidis</name>
    <dbReference type="NCBI Taxonomy" id="2052831"/>
    <lineage>
        <taxon>Archaea</taxon>
        <taxon>Methanobacteriati</taxon>
        <taxon>Methanobacteriota</taxon>
        <taxon>Stenosarchaea group</taxon>
        <taxon>Methanomicrobia</taxon>
        <taxon>Methanocellales</taxon>
        <taxon>Methanocellaceae</taxon>
        <taxon>Methanooceanicella</taxon>
    </lineage>
</organism>
<dbReference type="Pfam" id="PF08448">
    <property type="entry name" value="PAS_4"/>
    <property type="match status" value="1"/>
</dbReference>
<feature type="domain" description="PAS" evidence="10">
    <location>
        <begin position="640"/>
        <end position="681"/>
    </location>
</feature>
<protein>
    <recommendedName>
        <fullName evidence="14">PAS domain S-box-containing protein</fullName>
    </recommendedName>
</protein>
<dbReference type="SUPFAM" id="SSF55874">
    <property type="entry name" value="ATPase domain of HSP90 chaperone/DNA topoisomerase II/histidine kinase"/>
    <property type="match status" value="1"/>
</dbReference>
<feature type="domain" description="PAS" evidence="10">
    <location>
        <begin position="254"/>
        <end position="308"/>
    </location>
</feature>
<keyword evidence="7" id="KW-0175">Coiled coil</keyword>
<comment type="caution">
    <text evidence="12">The sequence shown here is derived from an EMBL/GenBank/DDBJ whole genome shotgun (WGS) entry which is preliminary data.</text>
</comment>
<evidence type="ECO:0000256" key="7">
    <source>
        <dbReference type="SAM" id="Coils"/>
    </source>
</evidence>
<dbReference type="InterPro" id="IPR035965">
    <property type="entry name" value="PAS-like_dom_sf"/>
</dbReference>
<feature type="domain" description="PAC" evidence="11">
    <location>
        <begin position="456"/>
        <end position="512"/>
    </location>
</feature>
<keyword evidence="1" id="KW-0597">Phosphoprotein</keyword>
<feature type="domain" description="Histidine kinase" evidence="9">
    <location>
        <begin position="903"/>
        <end position="1096"/>
    </location>
</feature>
<keyword evidence="3" id="KW-0547">Nucleotide-binding</keyword>